<dbReference type="PROSITE" id="PS00107">
    <property type="entry name" value="PROTEIN_KINASE_ATP"/>
    <property type="match status" value="1"/>
</dbReference>
<keyword evidence="2 11" id="KW-0723">Serine/threonine-protein kinase</keyword>
<dbReference type="SMART" id="SM00220">
    <property type="entry name" value="S_TKc"/>
    <property type="match status" value="1"/>
</dbReference>
<evidence type="ECO:0000256" key="7">
    <source>
        <dbReference type="PROSITE-ProRule" id="PRU10141"/>
    </source>
</evidence>
<evidence type="ECO:0000256" key="3">
    <source>
        <dbReference type="ARBA" id="ARBA00022679"/>
    </source>
</evidence>
<dbReference type="EMBL" id="FOMX01000021">
    <property type="protein sequence ID" value="SFE85189.1"/>
    <property type="molecule type" value="Genomic_DNA"/>
</dbReference>
<name>A0A1I2DXW8_9BACT</name>
<keyword evidence="9" id="KW-0812">Transmembrane</keyword>
<gene>
    <name evidence="11" type="ORF">SAMN02745121_05776</name>
</gene>
<feature type="transmembrane region" description="Helical" evidence="9">
    <location>
        <begin position="592"/>
        <end position="614"/>
    </location>
</feature>
<feature type="compositionally biased region" description="Pro residues" evidence="8">
    <location>
        <begin position="34"/>
        <end position="48"/>
    </location>
</feature>
<keyword evidence="5 11" id="KW-0418">Kinase</keyword>
<feature type="region of interest" description="Disordered" evidence="8">
    <location>
        <begin position="620"/>
        <end position="696"/>
    </location>
</feature>
<dbReference type="PANTHER" id="PTHR43289:SF6">
    <property type="entry name" value="SERINE_THREONINE-PROTEIN KINASE NEKL-3"/>
    <property type="match status" value="1"/>
</dbReference>
<feature type="region of interest" description="Disordered" evidence="8">
    <location>
        <begin position="12"/>
        <end position="90"/>
    </location>
</feature>
<dbReference type="Gene3D" id="1.10.510.10">
    <property type="entry name" value="Transferase(Phosphotransferase) domain 1"/>
    <property type="match status" value="1"/>
</dbReference>
<evidence type="ECO:0000256" key="6">
    <source>
        <dbReference type="ARBA" id="ARBA00022840"/>
    </source>
</evidence>
<keyword evidence="4 7" id="KW-0547">Nucleotide-binding</keyword>
<evidence type="ECO:0000256" key="1">
    <source>
        <dbReference type="ARBA" id="ARBA00012513"/>
    </source>
</evidence>
<feature type="binding site" evidence="7">
    <location>
        <position position="333"/>
    </location>
    <ligand>
        <name>ATP</name>
        <dbReference type="ChEBI" id="CHEBI:30616"/>
    </ligand>
</feature>
<feature type="compositionally biased region" description="Pro residues" evidence="8">
    <location>
        <begin position="636"/>
        <end position="669"/>
    </location>
</feature>
<dbReference type="PROSITE" id="PS50011">
    <property type="entry name" value="PROTEIN_KINASE_DOM"/>
    <property type="match status" value="1"/>
</dbReference>
<dbReference type="PROSITE" id="PS00108">
    <property type="entry name" value="PROTEIN_KINASE_ST"/>
    <property type="match status" value="1"/>
</dbReference>
<accession>A0A1I2DXW8</accession>
<evidence type="ECO:0000256" key="4">
    <source>
        <dbReference type="ARBA" id="ARBA00022741"/>
    </source>
</evidence>
<dbReference type="EC" id="2.7.11.1" evidence="1"/>
<feature type="region of interest" description="Disordered" evidence="8">
    <location>
        <begin position="217"/>
        <end position="288"/>
    </location>
</feature>
<feature type="compositionally biased region" description="Low complexity" evidence="8">
    <location>
        <begin position="623"/>
        <end position="635"/>
    </location>
</feature>
<evidence type="ECO:0000256" key="9">
    <source>
        <dbReference type="SAM" id="Phobius"/>
    </source>
</evidence>
<feature type="compositionally biased region" description="Low complexity" evidence="8">
    <location>
        <begin position="217"/>
        <end position="239"/>
    </location>
</feature>
<evidence type="ECO:0000259" key="10">
    <source>
        <dbReference type="PROSITE" id="PS50011"/>
    </source>
</evidence>
<feature type="compositionally biased region" description="Low complexity" evidence="8">
    <location>
        <begin position="685"/>
        <end position="696"/>
    </location>
</feature>
<dbReference type="Pfam" id="PF00069">
    <property type="entry name" value="Pkinase"/>
    <property type="match status" value="1"/>
</dbReference>
<proteinExistence type="predicted"/>
<reference evidence="12" key="1">
    <citation type="submission" date="2016-10" db="EMBL/GenBank/DDBJ databases">
        <authorList>
            <person name="Varghese N."/>
            <person name="Submissions S."/>
        </authorList>
    </citation>
    <scope>NUCLEOTIDE SEQUENCE [LARGE SCALE GENOMIC DNA]</scope>
    <source>
        <strain evidence="12">ATCC 25963</strain>
    </source>
</reference>
<evidence type="ECO:0000313" key="11">
    <source>
        <dbReference type="EMBL" id="SFE85189.1"/>
    </source>
</evidence>
<evidence type="ECO:0000313" key="12">
    <source>
        <dbReference type="Proteomes" id="UP000199400"/>
    </source>
</evidence>
<dbReference type="Proteomes" id="UP000199400">
    <property type="component" value="Unassembled WGS sequence"/>
</dbReference>
<evidence type="ECO:0000256" key="2">
    <source>
        <dbReference type="ARBA" id="ARBA00022527"/>
    </source>
</evidence>
<keyword evidence="9" id="KW-1133">Transmembrane helix</keyword>
<feature type="domain" description="Protein kinase" evidence="10">
    <location>
        <begin position="304"/>
        <end position="583"/>
    </location>
</feature>
<dbReference type="STRING" id="54.SAMN02745121_05776"/>
<sequence length="784" mass="80413">MTAAGWCCGIVADVSAEEQPQPDVEVEPEIEPAAAPPPAAKLPAPPPTALKRSAPPTVQPAAPPGLKLPAPPAIKLPAPPPAVQAAPPGLKLPAPPPVVSAPAPKPVVAAPVPTPVVAAPAPKPVVSAPATPVVSAPASAVSAPAPKPVVSAPATPVVSAPASAVSAPAPKPVVPAPAPFASALATTPVLSAPATPVLSAPAPSTLAAPAPAPVLSAPSTPAPAPVVSAPAQPAVDAAPAPEPDAEVPEPVVELAGPTPPPQAAALAGTDTPTRMSGSNSSSFSHPPVPAPATIHEGEVLADRYRVHHRLGKGGMGEVYLAEHMDIGRKVAIKTLNAHLQDKPEIADRFMQEARTSSRVRHSNIVDITDFGKTDHGAPFFVMEYLEGEDLKSVLKRERVLPWERARDILLQVCAALSAAHAHGLVHRDLKPDNIYLIRQGDQELVKVLDFGIAKIISDAGDEMTQTGVLLGTPEYMSPEQAQEEPLDGRSDIYAMGVLMFRMFTGRLPFRAKAFMAVLSMHMHQPPPRPSEVDPSHPVSERQEAVILRCLAKRPEDRFQTADELAAAIREIDAAGAFDIHFEMVQAPPPRRLLGPALAAVGLAAVVGVAVFLAVRPPAPQDMPEQPAPSLAAAPAAEPPAPATPPAPPTPEPTPVAQPVPEDTPPPASPEPAGTLAKKKEKEPKPSAAAKAPASKAPLAALGDAEIKAAAAGLSGALRACSELGIPGTTYKVDVEVGTSGKVTSATAHKPARGSDLGNCIEEAAERARFPALASPQKVTLALRL</sequence>
<dbReference type="SUPFAM" id="SSF56112">
    <property type="entry name" value="Protein kinase-like (PK-like)"/>
    <property type="match status" value="1"/>
</dbReference>
<dbReference type="InterPro" id="IPR011009">
    <property type="entry name" value="Kinase-like_dom_sf"/>
</dbReference>
<organism evidence="11 12">
    <name type="scientific">Nannocystis exedens</name>
    <dbReference type="NCBI Taxonomy" id="54"/>
    <lineage>
        <taxon>Bacteria</taxon>
        <taxon>Pseudomonadati</taxon>
        <taxon>Myxococcota</taxon>
        <taxon>Polyangia</taxon>
        <taxon>Nannocystales</taxon>
        <taxon>Nannocystaceae</taxon>
        <taxon>Nannocystis</taxon>
    </lineage>
</organism>
<keyword evidence="6 7" id="KW-0067">ATP-binding</keyword>
<protein>
    <recommendedName>
        <fullName evidence="1">non-specific serine/threonine protein kinase</fullName>
        <ecNumber evidence="1">2.7.11.1</ecNumber>
    </recommendedName>
</protein>
<dbReference type="InterPro" id="IPR008271">
    <property type="entry name" value="Ser/Thr_kinase_AS"/>
</dbReference>
<dbReference type="InterPro" id="IPR000719">
    <property type="entry name" value="Prot_kinase_dom"/>
</dbReference>
<feature type="compositionally biased region" description="Pro residues" evidence="8">
    <location>
        <begin position="69"/>
        <end position="82"/>
    </location>
</feature>
<dbReference type="GO" id="GO:0004674">
    <property type="term" value="F:protein serine/threonine kinase activity"/>
    <property type="evidence" value="ECO:0007669"/>
    <property type="project" value="UniProtKB-KW"/>
</dbReference>
<keyword evidence="3" id="KW-0808">Transferase</keyword>
<dbReference type="PANTHER" id="PTHR43289">
    <property type="entry name" value="MITOGEN-ACTIVATED PROTEIN KINASE KINASE KINASE 20-RELATED"/>
    <property type="match status" value="1"/>
</dbReference>
<dbReference type="InterPro" id="IPR017441">
    <property type="entry name" value="Protein_kinase_ATP_BS"/>
</dbReference>
<evidence type="ECO:0000256" key="5">
    <source>
        <dbReference type="ARBA" id="ARBA00022777"/>
    </source>
</evidence>
<keyword evidence="12" id="KW-1185">Reference proteome</keyword>
<dbReference type="FunFam" id="1.10.510.10:FF:000021">
    <property type="entry name" value="Serine/threonine protein kinase"/>
    <property type="match status" value="1"/>
</dbReference>
<dbReference type="AlphaFoldDB" id="A0A1I2DXW8"/>
<dbReference type="Gene3D" id="3.30.200.20">
    <property type="entry name" value="Phosphorylase Kinase, domain 1"/>
    <property type="match status" value="1"/>
</dbReference>
<keyword evidence="9" id="KW-0472">Membrane</keyword>
<evidence type="ECO:0000256" key="8">
    <source>
        <dbReference type="SAM" id="MobiDB-lite"/>
    </source>
</evidence>
<dbReference type="GO" id="GO:0005524">
    <property type="term" value="F:ATP binding"/>
    <property type="evidence" value="ECO:0007669"/>
    <property type="project" value="UniProtKB-UniRule"/>
</dbReference>
<dbReference type="CDD" id="cd14014">
    <property type="entry name" value="STKc_PknB_like"/>
    <property type="match status" value="1"/>
</dbReference>